<dbReference type="Pfam" id="PF13472">
    <property type="entry name" value="Lipase_GDSL_2"/>
    <property type="match status" value="1"/>
</dbReference>
<evidence type="ECO:0000259" key="1">
    <source>
        <dbReference type="Pfam" id="PF13472"/>
    </source>
</evidence>
<keyword evidence="3" id="KW-1185">Reference proteome</keyword>
<dbReference type="EMBL" id="BAABAZ010000005">
    <property type="protein sequence ID" value="GAA4284051.1"/>
    <property type="molecule type" value="Genomic_DNA"/>
</dbReference>
<dbReference type="InterPro" id="IPR036514">
    <property type="entry name" value="SGNH_hydro_sf"/>
</dbReference>
<feature type="domain" description="SGNH hydrolase-type esterase" evidence="1">
    <location>
        <begin position="2"/>
        <end position="169"/>
    </location>
</feature>
<dbReference type="Gene3D" id="3.40.50.1110">
    <property type="entry name" value="SGNH hydrolase"/>
    <property type="match status" value="1"/>
</dbReference>
<accession>A0ABP8EJC7</accession>
<gene>
    <name evidence="2" type="ORF">GCM10022261_15820</name>
</gene>
<name>A0ABP8EJC7_9MICO</name>
<reference evidence="3" key="1">
    <citation type="journal article" date="2019" name="Int. J. Syst. Evol. Microbiol.">
        <title>The Global Catalogue of Microorganisms (GCM) 10K type strain sequencing project: providing services to taxonomists for standard genome sequencing and annotation.</title>
        <authorList>
            <consortium name="The Broad Institute Genomics Platform"/>
            <consortium name="The Broad Institute Genome Sequencing Center for Infectious Disease"/>
            <person name="Wu L."/>
            <person name="Ma J."/>
        </authorList>
    </citation>
    <scope>NUCLEOTIDE SEQUENCE [LARGE SCALE GENOMIC DNA]</scope>
    <source>
        <strain evidence="3">JCM 17458</strain>
    </source>
</reference>
<protein>
    <submittedName>
        <fullName evidence="2">GDSL-type esterase/lipase family protein</fullName>
    </submittedName>
</protein>
<evidence type="ECO:0000313" key="3">
    <source>
        <dbReference type="Proteomes" id="UP001501586"/>
    </source>
</evidence>
<sequence>MLGDELVAGHGDARCLGWVGRVAARTLPTVAAARFYPLGVPQEDSAALARRSMTEADLRFVPEADNRLVLAPGSFDVDAGISTARSRLNLANVLDAALAAEVATFVVGPPPSLNADRNRRIGELNAGFSDVALRRGIGYVDTFAPLQNHAGWMRDLASSADGLPGQEGYGLLAWLVLHRGWFDWLGVPAPATSDSV</sequence>
<dbReference type="SUPFAM" id="SSF52266">
    <property type="entry name" value="SGNH hydrolase"/>
    <property type="match status" value="1"/>
</dbReference>
<organism evidence="2 3">
    <name type="scientific">Brevibacterium daeguense</name>
    <dbReference type="NCBI Taxonomy" id="909936"/>
    <lineage>
        <taxon>Bacteria</taxon>
        <taxon>Bacillati</taxon>
        <taxon>Actinomycetota</taxon>
        <taxon>Actinomycetes</taxon>
        <taxon>Micrococcales</taxon>
        <taxon>Brevibacteriaceae</taxon>
        <taxon>Brevibacterium</taxon>
    </lineage>
</organism>
<evidence type="ECO:0000313" key="2">
    <source>
        <dbReference type="EMBL" id="GAA4284051.1"/>
    </source>
</evidence>
<dbReference type="Proteomes" id="UP001501586">
    <property type="component" value="Unassembled WGS sequence"/>
</dbReference>
<dbReference type="InterPro" id="IPR013830">
    <property type="entry name" value="SGNH_hydro"/>
</dbReference>
<comment type="caution">
    <text evidence="2">The sequence shown here is derived from an EMBL/GenBank/DDBJ whole genome shotgun (WGS) entry which is preliminary data.</text>
</comment>
<proteinExistence type="predicted"/>